<sequence>MASSGASDDEIVFEMAQLIRVYKSGRVERDFGSDPVPASTDAATGVASKDLTISPNVAVRLYLPPAAKETGADGVVTSKKLPILVYFHGGGFCLHTAFNFIFHGYLTSLAARARAIVVSVEYRLAPEHPLPAAYDDSWQALHWVASHAAAAAAGSGSGGSEEPWLADHGDFSRLCVGGESAGANIAHHVAMRAGAGEEPPLPHGARIAGAVLVHPYFLGPGTVPSEETDPGMAQSVVTMWRAVYPGTTSVQDDPWINPLAAGAPSLRGLACGRVLVCLAEKDVVRDRGRAYAEGIRASGWDGEVEVLEVAGQGHCFHLADFACADAVAQDDAIARFVNL</sequence>
<dbReference type="Pfam" id="PF07859">
    <property type="entry name" value="Abhydrolase_3"/>
    <property type="match status" value="1"/>
</dbReference>
<evidence type="ECO:0000259" key="1">
    <source>
        <dbReference type="Pfam" id="PF07859"/>
    </source>
</evidence>
<dbReference type="InterPro" id="IPR013094">
    <property type="entry name" value="AB_hydrolase_3"/>
</dbReference>
<evidence type="ECO:0000313" key="3">
    <source>
        <dbReference type="Proteomes" id="UP001497457"/>
    </source>
</evidence>
<reference evidence="2 3" key="2">
    <citation type="submission" date="2024-10" db="EMBL/GenBank/DDBJ databases">
        <authorList>
            <person name="Ryan C."/>
        </authorList>
    </citation>
    <scope>NUCLEOTIDE SEQUENCE [LARGE SCALE GENOMIC DNA]</scope>
</reference>
<evidence type="ECO:0000313" key="2">
    <source>
        <dbReference type="EMBL" id="CAL5073928.1"/>
    </source>
</evidence>
<gene>
    <name evidence="2" type="ORF">URODEC1_LOCUS104899</name>
</gene>
<feature type="domain" description="Alpha/beta hydrolase fold-3" evidence="1">
    <location>
        <begin position="84"/>
        <end position="317"/>
    </location>
</feature>
<dbReference type="AlphaFoldDB" id="A0ABC9FG71"/>
<organism evidence="2 3">
    <name type="scientific">Urochloa decumbens</name>
    <dbReference type="NCBI Taxonomy" id="240449"/>
    <lineage>
        <taxon>Eukaryota</taxon>
        <taxon>Viridiplantae</taxon>
        <taxon>Streptophyta</taxon>
        <taxon>Embryophyta</taxon>
        <taxon>Tracheophyta</taxon>
        <taxon>Spermatophyta</taxon>
        <taxon>Magnoliopsida</taxon>
        <taxon>Liliopsida</taxon>
        <taxon>Poales</taxon>
        <taxon>Poaceae</taxon>
        <taxon>PACMAD clade</taxon>
        <taxon>Panicoideae</taxon>
        <taxon>Panicodae</taxon>
        <taxon>Paniceae</taxon>
        <taxon>Melinidinae</taxon>
        <taxon>Urochloa</taxon>
    </lineage>
</organism>
<dbReference type="Gene3D" id="3.40.50.1820">
    <property type="entry name" value="alpha/beta hydrolase"/>
    <property type="match status" value="1"/>
</dbReference>
<dbReference type="InterPro" id="IPR029058">
    <property type="entry name" value="AB_hydrolase_fold"/>
</dbReference>
<name>A0ABC9FG71_9POAL</name>
<dbReference type="InterPro" id="IPR050466">
    <property type="entry name" value="Carboxylest/Gibb_receptor"/>
</dbReference>
<protein>
    <recommendedName>
        <fullName evidence="1">Alpha/beta hydrolase fold-3 domain-containing protein</fullName>
    </recommendedName>
</protein>
<dbReference type="Proteomes" id="UP001497457">
    <property type="component" value="Chromosome 6rd"/>
</dbReference>
<dbReference type="PANTHER" id="PTHR23024">
    <property type="entry name" value="ARYLACETAMIDE DEACETYLASE"/>
    <property type="match status" value="1"/>
</dbReference>
<dbReference type="SUPFAM" id="SSF53474">
    <property type="entry name" value="alpha/beta-Hydrolases"/>
    <property type="match status" value="1"/>
</dbReference>
<reference evidence="3" key="1">
    <citation type="submission" date="2024-06" db="EMBL/GenBank/DDBJ databases">
        <authorList>
            <person name="Ryan C."/>
        </authorList>
    </citation>
    <scope>NUCLEOTIDE SEQUENCE [LARGE SCALE GENOMIC DNA]</scope>
</reference>
<proteinExistence type="predicted"/>
<dbReference type="EMBL" id="OZ075116">
    <property type="protein sequence ID" value="CAL5073928.1"/>
    <property type="molecule type" value="Genomic_DNA"/>
</dbReference>
<accession>A0ABC9FG71</accession>
<keyword evidence="3" id="KW-1185">Reference proteome</keyword>
<dbReference type="PANTHER" id="PTHR23024:SF392">
    <property type="entry name" value="OS09G0462200 PROTEIN"/>
    <property type="match status" value="1"/>
</dbReference>